<comment type="cofactor">
    <cofactor evidence="15">
        <name>[4Fe-4S] cluster</name>
        <dbReference type="ChEBI" id="CHEBI:49883"/>
    </cofactor>
    <text evidence="15">Binds 1 [4Fe-4S] cluster. The cluster is coordinated with 3 cysteines and an exchangeable S-adenosyl-L-methionine.</text>
</comment>
<evidence type="ECO:0000256" key="4">
    <source>
        <dbReference type="ARBA" id="ARBA00022555"/>
    </source>
</evidence>
<evidence type="ECO:0000256" key="11">
    <source>
        <dbReference type="ARBA" id="ARBA00023014"/>
    </source>
</evidence>
<dbReference type="InterPro" id="IPR032432">
    <property type="entry name" value="Radical_SAM_C"/>
</dbReference>
<dbReference type="InterPro" id="IPR039661">
    <property type="entry name" value="ELP3"/>
</dbReference>
<dbReference type="GO" id="GO:0046872">
    <property type="term" value="F:metal ion binding"/>
    <property type="evidence" value="ECO:0007669"/>
    <property type="project" value="UniProtKB-KW"/>
</dbReference>
<dbReference type="PROSITE" id="PS51918">
    <property type="entry name" value="RADICAL_SAM"/>
    <property type="match status" value="1"/>
</dbReference>
<evidence type="ECO:0000256" key="9">
    <source>
        <dbReference type="ARBA" id="ARBA00022884"/>
    </source>
</evidence>
<keyword evidence="9" id="KW-0694">RNA-binding</keyword>
<dbReference type="GO" id="GO:0005737">
    <property type="term" value="C:cytoplasm"/>
    <property type="evidence" value="ECO:0007669"/>
    <property type="project" value="TreeGrafter"/>
</dbReference>
<dbReference type="GO" id="GO:0106261">
    <property type="term" value="F:tRNA uridine(34) acetyltransferase activity"/>
    <property type="evidence" value="ECO:0007669"/>
    <property type="project" value="UniProtKB-EC"/>
</dbReference>
<dbReference type="SFLD" id="SFLDG01086">
    <property type="entry name" value="elongater_protein-like"/>
    <property type="match status" value="1"/>
</dbReference>
<sequence length="531" mass="61446">MQGSLKIFIISYNDYIMDFFDDITLELDSGEIKNKEDLQREKIRLSKIYNLDYIPSDVEILNYKNNKKYENILKIKPTRTISGVAVVAAMTSPERCPHGKCIFCPGGVDTNSPQSYTGFEPSALRGRYNSYDSYNITFNRLKQLETIGHDTSKIDLIIMGGTFTARSPEYQRAFVKGCLDGMNKYVSGSLEESMLMNESSQRRCIGLTVETKPDWFMERDIDLALEYGTTKVELGVQILNDRILNINNRGHGLAEIIRSTRLARDAGLKIVYHIMPGMYGSSYSDDVKSFDEMFSNSDYMPDMLKIYPTLVVRGTSLYKLWKSGKYVPYDTERAVNLITYFMARMPPWVRVMRMQRDIPVQFIEAGVKRSDLRNLVMENLKKLNLKTMEIRSREIGIEKHKYNNDFRLVRRNYRAGSGDEIFLSYENSNDDIIGFIRLRIPSEYAHRKEVYNSSIIREIKVFGNIVPLGSHNSNEWQHHGLGHNLLNEAERITRDEYGLKRILVISGIGVRNYFRKYGYERLGPYMAKSLY</sequence>
<dbReference type="InterPro" id="IPR034687">
    <property type="entry name" value="ELP3-like"/>
</dbReference>
<evidence type="ECO:0000259" key="16">
    <source>
        <dbReference type="PROSITE" id="PS51918"/>
    </source>
</evidence>
<evidence type="ECO:0000256" key="5">
    <source>
        <dbReference type="ARBA" id="ARBA00022679"/>
    </source>
</evidence>
<evidence type="ECO:0000256" key="2">
    <source>
        <dbReference type="ARBA" id="ARBA00005494"/>
    </source>
</evidence>
<feature type="domain" description="Radical SAM core" evidence="16">
    <location>
        <begin position="79"/>
        <end position="361"/>
    </location>
</feature>
<keyword evidence="6" id="KW-0949">S-adenosyl-L-methionine</keyword>
<accession>A0A8G2FWW9</accession>
<dbReference type="InterPro" id="IPR007197">
    <property type="entry name" value="rSAM"/>
</dbReference>
<gene>
    <name evidence="17" type="ORF">SAMN02745355_0914</name>
</gene>
<dbReference type="Proteomes" id="UP000192315">
    <property type="component" value="Unassembled WGS sequence"/>
</dbReference>
<dbReference type="InterPro" id="IPR016181">
    <property type="entry name" value="Acyl_CoA_acyltransferase"/>
</dbReference>
<evidence type="ECO:0000256" key="6">
    <source>
        <dbReference type="ARBA" id="ARBA00022691"/>
    </source>
</evidence>
<dbReference type="SUPFAM" id="SSF55729">
    <property type="entry name" value="Acyl-CoA N-acyltransferases (Nat)"/>
    <property type="match status" value="1"/>
</dbReference>
<evidence type="ECO:0000256" key="7">
    <source>
        <dbReference type="ARBA" id="ARBA00022694"/>
    </source>
</evidence>
<dbReference type="EMBL" id="FWYE01000002">
    <property type="protein sequence ID" value="SMD30996.1"/>
    <property type="molecule type" value="Genomic_DNA"/>
</dbReference>
<dbReference type="SMART" id="SM00729">
    <property type="entry name" value="Elp3"/>
    <property type="match status" value="1"/>
</dbReference>
<dbReference type="AlphaFoldDB" id="A0A8G2FWW9"/>
<dbReference type="PANTHER" id="PTHR11135">
    <property type="entry name" value="HISTONE ACETYLTRANSFERASE-RELATED"/>
    <property type="match status" value="1"/>
</dbReference>
<protein>
    <recommendedName>
        <fullName evidence="13">tRNA carboxymethyluridine synthase</fullName>
        <ecNumber evidence="13">2.3.1.311</ecNumber>
    </recommendedName>
</protein>
<keyword evidence="3" id="KW-0004">4Fe-4S</keyword>
<dbReference type="SUPFAM" id="SSF102114">
    <property type="entry name" value="Radical SAM enzymes"/>
    <property type="match status" value="1"/>
</dbReference>
<dbReference type="Pfam" id="PF16199">
    <property type="entry name" value="Radical_SAM_C"/>
    <property type="match status" value="1"/>
</dbReference>
<reference evidence="17 18" key="1">
    <citation type="submission" date="2017-04" db="EMBL/GenBank/DDBJ databases">
        <authorList>
            <person name="Varghese N."/>
            <person name="Submissions S."/>
        </authorList>
    </citation>
    <scope>NUCLEOTIDE SEQUENCE [LARGE SCALE GENOMIC DNA]</scope>
    <source>
        <strain evidence="17 18">DSM 9789</strain>
    </source>
</reference>
<dbReference type="GO" id="GO:0000049">
    <property type="term" value="F:tRNA binding"/>
    <property type="evidence" value="ECO:0007669"/>
    <property type="project" value="UniProtKB-KW"/>
</dbReference>
<dbReference type="GO" id="GO:0051539">
    <property type="term" value="F:4 iron, 4 sulfur cluster binding"/>
    <property type="evidence" value="ECO:0007669"/>
    <property type="project" value="UniProtKB-KW"/>
</dbReference>
<keyword evidence="7" id="KW-0819">tRNA processing</keyword>
<evidence type="ECO:0000256" key="10">
    <source>
        <dbReference type="ARBA" id="ARBA00023004"/>
    </source>
</evidence>
<dbReference type="GO" id="GO:0002926">
    <property type="term" value="P:tRNA wobble base 5-methoxycarbonylmethyl-2-thiouridinylation"/>
    <property type="evidence" value="ECO:0007669"/>
    <property type="project" value="TreeGrafter"/>
</dbReference>
<keyword evidence="11 15" id="KW-0411">Iron-sulfur</keyword>
<keyword evidence="8 15" id="KW-0479">Metal-binding</keyword>
<evidence type="ECO:0000256" key="3">
    <source>
        <dbReference type="ARBA" id="ARBA00022485"/>
    </source>
</evidence>
<dbReference type="Pfam" id="PF23613">
    <property type="entry name" value="ELP3_N"/>
    <property type="match status" value="1"/>
</dbReference>
<dbReference type="PANTHER" id="PTHR11135:SF7">
    <property type="entry name" value="TRNA URIDINE(34) ACETYLTRANSFERASE"/>
    <property type="match status" value="1"/>
</dbReference>
<keyword evidence="12" id="KW-0012">Acyltransferase</keyword>
<dbReference type="Gene3D" id="3.40.630.30">
    <property type="match status" value="1"/>
</dbReference>
<evidence type="ECO:0000256" key="12">
    <source>
        <dbReference type="ARBA" id="ARBA00023315"/>
    </source>
</evidence>
<dbReference type="NCBIfam" id="TIGR01211">
    <property type="entry name" value="ELP3"/>
    <property type="match status" value="1"/>
</dbReference>
<evidence type="ECO:0000256" key="14">
    <source>
        <dbReference type="ARBA" id="ARBA00047372"/>
    </source>
</evidence>
<comment type="pathway">
    <text evidence="1">tRNA modification.</text>
</comment>
<comment type="catalytic activity">
    <reaction evidence="14">
        <text>uridine(34) in tRNA + acetyl-CoA + S-adenosyl-L-methionine + H2O = 5-(carboxymethyl)uridine(34) in tRNA + 5'-deoxyadenosine + L-methionine + CoA + 2 H(+)</text>
        <dbReference type="Rhea" id="RHEA:61020"/>
        <dbReference type="Rhea" id="RHEA-COMP:10407"/>
        <dbReference type="Rhea" id="RHEA-COMP:11727"/>
        <dbReference type="ChEBI" id="CHEBI:15377"/>
        <dbReference type="ChEBI" id="CHEBI:15378"/>
        <dbReference type="ChEBI" id="CHEBI:17319"/>
        <dbReference type="ChEBI" id="CHEBI:57287"/>
        <dbReference type="ChEBI" id="CHEBI:57288"/>
        <dbReference type="ChEBI" id="CHEBI:57844"/>
        <dbReference type="ChEBI" id="CHEBI:59789"/>
        <dbReference type="ChEBI" id="CHEBI:65315"/>
        <dbReference type="ChEBI" id="CHEBI:74882"/>
        <dbReference type="EC" id="2.3.1.311"/>
    </reaction>
    <physiologicalReaction direction="left-to-right" evidence="14">
        <dbReference type="Rhea" id="RHEA:61021"/>
    </physiologicalReaction>
</comment>
<evidence type="ECO:0000256" key="1">
    <source>
        <dbReference type="ARBA" id="ARBA00005217"/>
    </source>
</evidence>
<evidence type="ECO:0000256" key="8">
    <source>
        <dbReference type="ARBA" id="ARBA00022723"/>
    </source>
</evidence>
<name>A0A8G2FWW9_PICTO</name>
<evidence type="ECO:0000313" key="17">
    <source>
        <dbReference type="EMBL" id="SMD30996.1"/>
    </source>
</evidence>
<keyword evidence="5" id="KW-0808">Transferase</keyword>
<dbReference type="Pfam" id="PF04055">
    <property type="entry name" value="Radical_SAM"/>
    <property type="match status" value="1"/>
</dbReference>
<evidence type="ECO:0000256" key="13">
    <source>
        <dbReference type="ARBA" id="ARBA00044771"/>
    </source>
</evidence>
<dbReference type="EC" id="2.3.1.311" evidence="13"/>
<dbReference type="InterPro" id="IPR006638">
    <property type="entry name" value="Elp3/MiaA/NifB-like_rSAM"/>
</dbReference>
<organism evidence="17 18">
    <name type="scientific">Picrophilus torridus (strain ATCC 700027 / DSM 9790 / JCM 10055 / NBRC 100828 / KAW 2/3)</name>
    <dbReference type="NCBI Taxonomy" id="1122961"/>
    <lineage>
        <taxon>Archaea</taxon>
        <taxon>Methanobacteriati</taxon>
        <taxon>Thermoplasmatota</taxon>
        <taxon>Thermoplasmata</taxon>
        <taxon>Thermoplasmatales</taxon>
        <taxon>Picrophilaceae</taxon>
        <taxon>Picrophilus</taxon>
    </lineage>
</organism>
<dbReference type="PIRSF" id="PIRSF005669">
    <property type="entry name" value="Hist_AcTrfase_ELP3"/>
    <property type="match status" value="1"/>
</dbReference>
<comment type="similarity">
    <text evidence="2">Belongs to the ELP3 family.</text>
</comment>
<feature type="binding site" evidence="15">
    <location>
        <position position="101"/>
    </location>
    <ligand>
        <name>[4Fe-4S] cluster</name>
        <dbReference type="ChEBI" id="CHEBI:49883"/>
        <note>4Fe-4S-S-AdoMet</note>
    </ligand>
</feature>
<dbReference type="InterPro" id="IPR056591">
    <property type="entry name" value="ELP3-like_N"/>
</dbReference>
<feature type="binding site" evidence="15">
    <location>
        <position position="96"/>
    </location>
    <ligand>
        <name>[4Fe-4S] cluster</name>
        <dbReference type="ChEBI" id="CHEBI:49883"/>
        <note>4Fe-4S-S-AdoMet</note>
    </ligand>
</feature>
<dbReference type="SFLD" id="SFLDS00029">
    <property type="entry name" value="Radical_SAM"/>
    <property type="match status" value="1"/>
</dbReference>
<evidence type="ECO:0000256" key="15">
    <source>
        <dbReference type="PIRSR" id="PIRSR005669-1"/>
    </source>
</evidence>
<evidence type="ECO:0000313" key="18">
    <source>
        <dbReference type="Proteomes" id="UP000192315"/>
    </source>
</evidence>
<proteinExistence type="inferred from homology"/>
<dbReference type="InterPro" id="IPR058240">
    <property type="entry name" value="rSAM_sf"/>
</dbReference>
<feature type="binding site" evidence="15">
    <location>
        <position position="104"/>
    </location>
    <ligand>
        <name>[4Fe-4S] cluster</name>
        <dbReference type="ChEBI" id="CHEBI:49883"/>
        <note>4Fe-4S-S-AdoMet</note>
    </ligand>
</feature>
<dbReference type="SFLD" id="SFLDF00344">
    <property type="entry name" value="ELP3-like"/>
    <property type="match status" value="1"/>
</dbReference>
<keyword evidence="4" id="KW-0820">tRNA-binding</keyword>
<comment type="caution">
    <text evidence="17">The sequence shown here is derived from an EMBL/GenBank/DDBJ whole genome shotgun (WGS) entry which is preliminary data.</text>
</comment>
<keyword evidence="18" id="KW-1185">Reference proteome</keyword>
<keyword evidence="10 15" id="KW-0408">Iron</keyword>